<dbReference type="RefSeq" id="WP_244021786.1">
    <property type="nucleotide sequence ID" value="NZ_JALHLF010000058.1"/>
</dbReference>
<dbReference type="InterPro" id="IPR050300">
    <property type="entry name" value="GDXG_lipolytic_enzyme"/>
</dbReference>
<evidence type="ECO:0000313" key="3">
    <source>
        <dbReference type="EMBL" id="MCJ2183717.1"/>
    </source>
</evidence>
<feature type="domain" description="BD-FAE-like" evidence="2">
    <location>
        <begin position="52"/>
        <end position="158"/>
    </location>
</feature>
<proteinExistence type="predicted"/>
<comment type="caution">
    <text evidence="3">The sequence shown here is derived from an EMBL/GenBank/DDBJ whole genome shotgun (WGS) entry which is preliminary data.</text>
</comment>
<dbReference type="Proteomes" id="UP001162881">
    <property type="component" value="Unassembled WGS sequence"/>
</dbReference>
<reference evidence="3" key="1">
    <citation type="submission" date="2022-03" db="EMBL/GenBank/DDBJ databases">
        <title>Identification of a novel bacterium isolated from mangrove sediments.</title>
        <authorList>
            <person name="Pan X."/>
        </authorList>
    </citation>
    <scope>NUCLEOTIDE SEQUENCE</scope>
    <source>
        <strain evidence="3">B1949</strain>
    </source>
</reference>
<dbReference type="Gene3D" id="3.40.50.1820">
    <property type="entry name" value="alpha/beta hydrolase"/>
    <property type="match status" value="1"/>
</dbReference>
<dbReference type="GO" id="GO:0016787">
    <property type="term" value="F:hydrolase activity"/>
    <property type="evidence" value="ECO:0007669"/>
    <property type="project" value="UniProtKB-KW"/>
</dbReference>
<dbReference type="InterPro" id="IPR049492">
    <property type="entry name" value="BD-FAE-like_dom"/>
</dbReference>
<evidence type="ECO:0000256" key="1">
    <source>
        <dbReference type="ARBA" id="ARBA00022801"/>
    </source>
</evidence>
<sequence length="292" mass="31122">MNDAIRALGARLGPDVVGAVRAIYALEQEALAASLAPLLRDGAYGPDPRHRLDLYRTGDDAAPPRPVLLFVHGGGFVLGDKGGATPQDWQNAHVGRWAARLGFVGAVMNYRLAPGATWPSGAEDVGAAVAWLKANVAEFGGDPARIVLMGTSAGATHVAGYIDRFASHASDVRAAILLSGLYGYEPLEARDERYYGPAAGYAERCPRAGLVATECPLFIACAHFDPALFQAEWLGLLAERKARRGALDWGHLANGHTHYSLPMHLGTTDRTLSADLEAFLADHLTKETTDDD</sequence>
<dbReference type="EMBL" id="JALHLF010000058">
    <property type="protein sequence ID" value="MCJ2183717.1"/>
    <property type="molecule type" value="Genomic_DNA"/>
</dbReference>
<gene>
    <name evidence="3" type="ORF">MTR62_13600</name>
</gene>
<dbReference type="PANTHER" id="PTHR48081">
    <property type="entry name" value="AB HYDROLASE SUPERFAMILY PROTEIN C4A8.06C"/>
    <property type="match status" value="1"/>
</dbReference>
<evidence type="ECO:0000259" key="2">
    <source>
        <dbReference type="Pfam" id="PF20434"/>
    </source>
</evidence>
<dbReference type="InterPro" id="IPR019826">
    <property type="entry name" value="Carboxylesterase_B_AS"/>
</dbReference>
<keyword evidence="4" id="KW-1185">Reference proteome</keyword>
<dbReference type="PANTHER" id="PTHR48081:SF33">
    <property type="entry name" value="KYNURENINE FORMAMIDASE"/>
    <property type="match status" value="1"/>
</dbReference>
<accession>A0ABT0BF78</accession>
<evidence type="ECO:0000313" key="4">
    <source>
        <dbReference type="Proteomes" id="UP001162881"/>
    </source>
</evidence>
<organism evidence="3 4">
    <name type="scientific">Novosphingobium organovorum</name>
    <dbReference type="NCBI Taxonomy" id="2930092"/>
    <lineage>
        <taxon>Bacteria</taxon>
        <taxon>Pseudomonadati</taxon>
        <taxon>Pseudomonadota</taxon>
        <taxon>Alphaproteobacteria</taxon>
        <taxon>Sphingomonadales</taxon>
        <taxon>Sphingomonadaceae</taxon>
        <taxon>Novosphingobium</taxon>
    </lineage>
</organism>
<keyword evidence="1 3" id="KW-0378">Hydrolase</keyword>
<dbReference type="InterPro" id="IPR029058">
    <property type="entry name" value="AB_hydrolase_fold"/>
</dbReference>
<protein>
    <submittedName>
        <fullName evidence="3">Alpha/beta hydrolase</fullName>
    </submittedName>
</protein>
<dbReference type="PROSITE" id="PS00122">
    <property type="entry name" value="CARBOXYLESTERASE_B_1"/>
    <property type="match status" value="1"/>
</dbReference>
<dbReference type="Pfam" id="PF20434">
    <property type="entry name" value="BD-FAE"/>
    <property type="match status" value="1"/>
</dbReference>
<dbReference type="SUPFAM" id="SSF53474">
    <property type="entry name" value="alpha/beta-Hydrolases"/>
    <property type="match status" value="1"/>
</dbReference>
<name>A0ABT0BF78_9SPHN</name>